<evidence type="ECO:0000256" key="2">
    <source>
        <dbReference type="SAM" id="Phobius"/>
    </source>
</evidence>
<name>A0A8S1M0V8_9CILI</name>
<reference evidence="3" key="1">
    <citation type="submission" date="2021-01" db="EMBL/GenBank/DDBJ databases">
        <authorList>
            <consortium name="Genoscope - CEA"/>
            <person name="William W."/>
        </authorList>
    </citation>
    <scope>NUCLEOTIDE SEQUENCE</scope>
</reference>
<keyword evidence="4" id="KW-1185">Reference proteome</keyword>
<proteinExistence type="predicted"/>
<feature type="transmembrane region" description="Helical" evidence="2">
    <location>
        <begin position="423"/>
        <end position="442"/>
    </location>
</feature>
<feature type="transmembrane region" description="Helical" evidence="2">
    <location>
        <begin position="363"/>
        <end position="384"/>
    </location>
</feature>
<keyword evidence="1" id="KW-0175">Coiled coil</keyword>
<feature type="transmembrane region" description="Helical" evidence="2">
    <location>
        <begin position="484"/>
        <end position="505"/>
    </location>
</feature>
<keyword evidence="2" id="KW-0472">Membrane</keyword>
<feature type="coiled-coil region" evidence="1">
    <location>
        <begin position="22"/>
        <end position="91"/>
    </location>
</feature>
<keyword evidence="2" id="KW-1133">Transmembrane helix</keyword>
<evidence type="ECO:0008006" key="5">
    <source>
        <dbReference type="Google" id="ProtNLM"/>
    </source>
</evidence>
<sequence>MIKENDRYGEDSRYSLQNQTDSTEYEKIIIELQNQIETLNDKLLENSFANLELKQAIKKLEILEQEKEVKIKQLNAKIELINKAQKDKRNRHLKEIYSLKKSTYQILQKYVGHQIYDEKDENFYDYESNVENIIEEIIISSKCQINQIRKSIEQILQQQKISIQIGDYQSLEQYLKDVIIQIKNKFENASDKSSINQTTIYEELKRLRLALNFFIEDSVVMIKNQLNQKRSFCKNIEDNKNYLTEIQTLLNNITKNQDQFEINLQQLSQVFKKVIQFVENHPSRKHLIHKIAKNTEYTIKKAMITANAVVDGGVKNPSLPDEILIIQENQMKFLIMLATLQFFTLLVIGIFLVIELFTIYEEISIIILLVLLVIYVITLVVGQFEQDITQNYPKNIILFIINSLSRIFWIAYLVVLIDFIRYELIQLLIFVNLLLMIIFFHLDRKSNTKNCFLIKNQLLRIFIVLILQFGGVYSVLLFEDYETALLWFVIIIVIYFWMLLEIQLIEFRKQLYKNDNIWYFAAILFDGDLIFPCFFVNKHLLNEDYDSILI</sequence>
<evidence type="ECO:0000256" key="1">
    <source>
        <dbReference type="SAM" id="Coils"/>
    </source>
</evidence>
<organism evidence="3 4">
    <name type="scientific">Paramecium sonneborni</name>
    <dbReference type="NCBI Taxonomy" id="65129"/>
    <lineage>
        <taxon>Eukaryota</taxon>
        <taxon>Sar</taxon>
        <taxon>Alveolata</taxon>
        <taxon>Ciliophora</taxon>
        <taxon>Intramacronucleata</taxon>
        <taxon>Oligohymenophorea</taxon>
        <taxon>Peniculida</taxon>
        <taxon>Parameciidae</taxon>
        <taxon>Paramecium</taxon>
    </lineage>
</organism>
<keyword evidence="2" id="KW-0812">Transmembrane</keyword>
<gene>
    <name evidence="3" type="ORF">PSON_ATCC_30995.1.T0240215</name>
</gene>
<protein>
    <recommendedName>
        <fullName evidence="5">Transmembrane protein</fullName>
    </recommendedName>
</protein>
<feature type="transmembrane region" description="Helical" evidence="2">
    <location>
        <begin position="517"/>
        <end position="537"/>
    </location>
</feature>
<feature type="transmembrane region" description="Helical" evidence="2">
    <location>
        <begin position="333"/>
        <end position="357"/>
    </location>
</feature>
<dbReference type="Proteomes" id="UP000692954">
    <property type="component" value="Unassembled WGS sequence"/>
</dbReference>
<evidence type="ECO:0000313" key="4">
    <source>
        <dbReference type="Proteomes" id="UP000692954"/>
    </source>
</evidence>
<dbReference type="EMBL" id="CAJJDN010000024">
    <property type="protein sequence ID" value="CAD8068564.1"/>
    <property type="molecule type" value="Genomic_DNA"/>
</dbReference>
<feature type="transmembrane region" description="Helical" evidence="2">
    <location>
        <begin position="396"/>
        <end position="417"/>
    </location>
</feature>
<evidence type="ECO:0000313" key="3">
    <source>
        <dbReference type="EMBL" id="CAD8068564.1"/>
    </source>
</evidence>
<accession>A0A8S1M0V8</accession>
<comment type="caution">
    <text evidence="3">The sequence shown here is derived from an EMBL/GenBank/DDBJ whole genome shotgun (WGS) entry which is preliminary data.</text>
</comment>
<dbReference type="AlphaFoldDB" id="A0A8S1M0V8"/>
<dbReference type="OrthoDB" id="306260at2759"/>
<feature type="transmembrane region" description="Helical" evidence="2">
    <location>
        <begin position="458"/>
        <end position="478"/>
    </location>
</feature>